<evidence type="ECO:0000259" key="5">
    <source>
        <dbReference type="Pfam" id="PF00700"/>
    </source>
</evidence>
<dbReference type="Pfam" id="PF00669">
    <property type="entry name" value="Flagellin_N"/>
    <property type="match status" value="1"/>
</dbReference>
<dbReference type="RefSeq" id="WP_183819753.1">
    <property type="nucleotide sequence ID" value="NZ_JACHOB010000008.1"/>
</dbReference>
<dbReference type="InterPro" id="IPR046358">
    <property type="entry name" value="Flagellin_C"/>
</dbReference>
<dbReference type="PANTHER" id="PTHR42792:SF2">
    <property type="entry name" value="FLAGELLIN"/>
    <property type="match status" value="1"/>
</dbReference>
<comment type="function">
    <text evidence="3">Flagellin is the subunit protein which polymerizes to form the filaments of bacterial flagella.</text>
</comment>
<dbReference type="Pfam" id="PF00700">
    <property type="entry name" value="Flagellin_C"/>
    <property type="match status" value="1"/>
</dbReference>
<gene>
    <name evidence="6" type="ORF">GGQ59_002867</name>
</gene>
<keyword evidence="7" id="KW-1185">Reference proteome</keyword>
<dbReference type="PANTHER" id="PTHR42792">
    <property type="entry name" value="FLAGELLIN"/>
    <property type="match status" value="1"/>
</dbReference>
<keyword evidence="3" id="KW-0964">Secreted</keyword>
<dbReference type="GO" id="GO:0005198">
    <property type="term" value="F:structural molecule activity"/>
    <property type="evidence" value="ECO:0007669"/>
    <property type="project" value="UniProtKB-UniRule"/>
</dbReference>
<evidence type="ECO:0000256" key="3">
    <source>
        <dbReference type="RuleBase" id="RU362073"/>
    </source>
</evidence>
<organism evidence="6 7">
    <name type="scientific">Parvularcula dongshanensis</name>
    <dbReference type="NCBI Taxonomy" id="1173995"/>
    <lineage>
        <taxon>Bacteria</taxon>
        <taxon>Pseudomonadati</taxon>
        <taxon>Pseudomonadota</taxon>
        <taxon>Alphaproteobacteria</taxon>
        <taxon>Parvularculales</taxon>
        <taxon>Parvularculaceae</taxon>
        <taxon>Parvularcula</taxon>
    </lineage>
</organism>
<dbReference type="PRINTS" id="PR00207">
    <property type="entry name" value="FLAGELLIN"/>
</dbReference>
<feature type="domain" description="Flagellin C-terminal" evidence="5">
    <location>
        <begin position="313"/>
        <end position="392"/>
    </location>
</feature>
<comment type="caution">
    <text evidence="6">The sequence shown here is derived from an EMBL/GenBank/DDBJ whole genome shotgun (WGS) entry which is preliminary data.</text>
</comment>
<keyword evidence="6" id="KW-0966">Cell projection</keyword>
<dbReference type="InterPro" id="IPR001029">
    <property type="entry name" value="Flagellin_N"/>
</dbReference>
<comment type="similarity">
    <text evidence="1 3">Belongs to the bacterial flagellin family.</text>
</comment>
<dbReference type="GO" id="GO:0009288">
    <property type="term" value="C:bacterial-type flagellum"/>
    <property type="evidence" value="ECO:0007669"/>
    <property type="project" value="UniProtKB-SubCell"/>
</dbReference>
<dbReference type="EMBL" id="JACHOB010000008">
    <property type="protein sequence ID" value="MBB4660317.1"/>
    <property type="molecule type" value="Genomic_DNA"/>
</dbReference>
<evidence type="ECO:0000256" key="1">
    <source>
        <dbReference type="ARBA" id="ARBA00005709"/>
    </source>
</evidence>
<dbReference type="GO" id="GO:0005576">
    <property type="term" value="C:extracellular region"/>
    <property type="evidence" value="ECO:0007669"/>
    <property type="project" value="UniProtKB-SubCell"/>
</dbReference>
<protein>
    <recommendedName>
        <fullName evidence="3">Flagellin</fullName>
    </recommendedName>
</protein>
<keyword evidence="6" id="KW-0969">Cilium</keyword>
<feature type="domain" description="Flagellin N-terminal" evidence="4">
    <location>
        <begin position="4"/>
        <end position="136"/>
    </location>
</feature>
<evidence type="ECO:0000313" key="6">
    <source>
        <dbReference type="EMBL" id="MBB4660317.1"/>
    </source>
</evidence>
<accession>A0A840I657</accession>
<name>A0A840I657_9PROT</name>
<proteinExistence type="inferred from homology"/>
<comment type="subcellular location">
    <subcellularLocation>
        <location evidence="3">Secreted</location>
    </subcellularLocation>
    <subcellularLocation>
        <location evidence="3">Bacterial flagellum</location>
    </subcellularLocation>
</comment>
<sequence length="393" mass="40306">MSSINFNQSAMVALDTLRDINANLGRVQNVISTGKKVATARDNAAVWSISTVMSTDVSSFRAITDSLNLGAATVGVARSASEQVTGLLQQMKTLIVSAQEENVDRTKINTDVQALKGQIEAIVDAAQFNGLNLLKGGGNIELLSSLDRGADGSVSVANIAISKQDLQTAAEAFGTAGAITKGTVAGAGTVTDTNATTVTFSAQEIAEGDSFRVTVDGTDYDYVARDGDTSNDVVRNLAARMSGAAVDVTYTEAAEPATGDAVLTLTNNTGADVTTAVAQNSGGTAGGGLADLEGMDVSTDAGADDALVKIEGLMQTAIGASASFGSAQNRVDIQNDFIQSLIDSMEAGISALTDANLEEASARLQSLQVQQQLNIQALTIANASPQAILALFR</sequence>
<keyword evidence="2 3" id="KW-0975">Bacterial flagellum</keyword>
<evidence type="ECO:0000313" key="7">
    <source>
        <dbReference type="Proteomes" id="UP000563524"/>
    </source>
</evidence>
<dbReference type="InterPro" id="IPR001492">
    <property type="entry name" value="Flagellin"/>
</dbReference>
<dbReference type="Gene3D" id="1.20.1330.10">
    <property type="entry name" value="f41 fragment of flagellin, N-terminal domain"/>
    <property type="match status" value="1"/>
</dbReference>
<evidence type="ECO:0000259" key="4">
    <source>
        <dbReference type="Pfam" id="PF00669"/>
    </source>
</evidence>
<evidence type="ECO:0000256" key="2">
    <source>
        <dbReference type="ARBA" id="ARBA00023143"/>
    </source>
</evidence>
<dbReference type="Proteomes" id="UP000563524">
    <property type="component" value="Unassembled WGS sequence"/>
</dbReference>
<dbReference type="AlphaFoldDB" id="A0A840I657"/>
<dbReference type="SUPFAM" id="SSF64518">
    <property type="entry name" value="Phase 1 flagellin"/>
    <property type="match status" value="1"/>
</dbReference>
<keyword evidence="6" id="KW-0282">Flagellum</keyword>
<reference evidence="6 7" key="1">
    <citation type="submission" date="2020-08" db="EMBL/GenBank/DDBJ databases">
        <title>Genomic Encyclopedia of Type Strains, Phase IV (KMG-IV): sequencing the most valuable type-strain genomes for metagenomic binning, comparative biology and taxonomic classification.</title>
        <authorList>
            <person name="Goeker M."/>
        </authorList>
    </citation>
    <scope>NUCLEOTIDE SEQUENCE [LARGE SCALE GENOMIC DNA]</scope>
    <source>
        <strain evidence="6 7">DSM 102850</strain>
    </source>
</reference>